<evidence type="ECO:0000313" key="1">
    <source>
        <dbReference type="EMBL" id="QTD96152.1"/>
    </source>
</evidence>
<sequence>MEAPSRSPAANAGGLHLAATRNSVHWEMVAQAGQAGGDRRLLALASDCHPRTLRQIRWTDTMIKQPSPQTLTSV</sequence>
<organism evidence="1 2">
    <name type="scientific">Streptomyces cyanogenus</name>
    <dbReference type="NCBI Taxonomy" id="80860"/>
    <lineage>
        <taxon>Bacteria</taxon>
        <taxon>Bacillati</taxon>
        <taxon>Actinomycetota</taxon>
        <taxon>Actinomycetes</taxon>
        <taxon>Kitasatosporales</taxon>
        <taxon>Streptomycetaceae</taxon>
        <taxon>Streptomyces</taxon>
    </lineage>
</organism>
<protein>
    <submittedName>
        <fullName evidence="1">Uncharacterized protein</fullName>
    </submittedName>
</protein>
<reference evidence="1 2" key="1">
    <citation type="submission" date="2021-03" db="EMBL/GenBank/DDBJ databases">
        <title>Complete genome sequence of Streptomyces cyanogenus S136, producer of anticancer angucycline landomycin A.</title>
        <authorList>
            <person name="Hrab P."/>
            <person name="Ruckert C."/>
            <person name="Busche T."/>
            <person name="Ostash I."/>
            <person name="Kalinowski J."/>
            <person name="Fedorenko V."/>
            <person name="Yushchuk O."/>
            <person name="Ostash B."/>
        </authorList>
    </citation>
    <scope>NUCLEOTIDE SEQUENCE [LARGE SCALE GENOMIC DNA]</scope>
    <source>
        <strain evidence="1 2">S136</strain>
    </source>
</reference>
<evidence type="ECO:0000313" key="2">
    <source>
        <dbReference type="Proteomes" id="UP000663908"/>
    </source>
</evidence>
<name>A0ABX7TI15_STRCY</name>
<dbReference type="EMBL" id="CP071839">
    <property type="protein sequence ID" value="QTD96152.1"/>
    <property type="molecule type" value="Genomic_DNA"/>
</dbReference>
<proteinExistence type="predicted"/>
<dbReference type="Proteomes" id="UP000663908">
    <property type="component" value="Chromosome"/>
</dbReference>
<gene>
    <name evidence="1" type="ORF">S1361_02275</name>
</gene>
<keyword evidence="2" id="KW-1185">Reference proteome</keyword>
<accession>A0ABX7TI15</accession>